<dbReference type="InterPro" id="IPR029069">
    <property type="entry name" value="HotDog_dom_sf"/>
</dbReference>
<dbReference type="AlphaFoldDB" id="A0A066Z9N3"/>
<feature type="region of interest" description="Disordered" evidence="1">
    <location>
        <begin position="1"/>
        <end position="25"/>
    </location>
</feature>
<evidence type="ECO:0000313" key="3">
    <source>
        <dbReference type="Proteomes" id="UP000027178"/>
    </source>
</evidence>
<feature type="compositionally biased region" description="Basic and acidic residues" evidence="1">
    <location>
        <begin position="10"/>
        <end position="19"/>
    </location>
</feature>
<evidence type="ECO:0000313" key="2">
    <source>
        <dbReference type="EMBL" id="KDN86875.1"/>
    </source>
</evidence>
<dbReference type="PATRIC" id="fig|1348663.4.peg.1263"/>
<reference evidence="2 3" key="1">
    <citation type="submission" date="2014-05" db="EMBL/GenBank/DDBJ databases">
        <title>Draft Genome Sequence of Kitasatospora cheerisanensis KCTC 2395.</title>
        <authorList>
            <person name="Nam D.H."/>
        </authorList>
    </citation>
    <scope>NUCLEOTIDE SEQUENCE [LARGE SCALE GENOMIC DNA]</scope>
    <source>
        <strain evidence="2 3">KCTC 2395</strain>
    </source>
</reference>
<dbReference type="CDD" id="cd00586">
    <property type="entry name" value="4HBT"/>
    <property type="match status" value="1"/>
</dbReference>
<dbReference type="Proteomes" id="UP000027178">
    <property type="component" value="Unassembled WGS sequence"/>
</dbReference>
<keyword evidence="3" id="KW-1185">Reference proteome</keyword>
<dbReference type="RefSeq" id="WP_084223317.1">
    <property type="nucleotide sequence ID" value="NZ_KK853997.1"/>
</dbReference>
<evidence type="ECO:0000256" key="1">
    <source>
        <dbReference type="SAM" id="MobiDB-lite"/>
    </source>
</evidence>
<dbReference type="Gene3D" id="3.10.129.10">
    <property type="entry name" value="Hotdog Thioesterase"/>
    <property type="match status" value="1"/>
</dbReference>
<protein>
    <recommendedName>
        <fullName evidence="4">Thioesterase</fullName>
    </recommendedName>
</protein>
<accession>A0A066Z9N3</accession>
<comment type="caution">
    <text evidence="2">The sequence shown here is derived from an EMBL/GenBank/DDBJ whole genome shotgun (WGS) entry which is preliminary data.</text>
</comment>
<dbReference type="OrthoDB" id="9799036at2"/>
<organism evidence="2 3">
    <name type="scientific">Kitasatospora cheerisanensis KCTC 2395</name>
    <dbReference type="NCBI Taxonomy" id="1348663"/>
    <lineage>
        <taxon>Bacteria</taxon>
        <taxon>Bacillati</taxon>
        <taxon>Actinomycetota</taxon>
        <taxon>Actinomycetes</taxon>
        <taxon>Kitasatosporales</taxon>
        <taxon>Streptomycetaceae</taxon>
        <taxon>Kitasatospora</taxon>
    </lineage>
</organism>
<dbReference type="InterPro" id="IPR050563">
    <property type="entry name" value="4-hydroxybenzoyl-CoA_TE"/>
</dbReference>
<dbReference type="eggNOG" id="COG0824">
    <property type="taxonomic scope" value="Bacteria"/>
</dbReference>
<proteinExistence type="predicted"/>
<dbReference type="PANTHER" id="PTHR31793:SF24">
    <property type="entry name" value="LONG-CHAIN ACYL-COA THIOESTERASE FADM"/>
    <property type="match status" value="1"/>
</dbReference>
<gene>
    <name evidence="2" type="ORF">KCH_13210</name>
</gene>
<evidence type="ECO:0008006" key="4">
    <source>
        <dbReference type="Google" id="ProtNLM"/>
    </source>
</evidence>
<dbReference type="SUPFAM" id="SSF54637">
    <property type="entry name" value="Thioesterase/thiol ester dehydrase-isomerase"/>
    <property type="match status" value="1"/>
</dbReference>
<dbReference type="PANTHER" id="PTHR31793">
    <property type="entry name" value="4-HYDROXYBENZOYL-COA THIOESTERASE FAMILY MEMBER"/>
    <property type="match status" value="1"/>
</dbReference>
<dbReference type="EMBL" id="JNBY01000051">
    <property type="protein sequence ID" value="KDN86875.1"/>
    <property type="molecule type" value="Genomic_DNA"/>
</dbReference>
<sequence>MSRSSSVTLERPERSDSPLRGEGPSSVEISLRWGDVDSYGHVNNCEIVRIIEEARVRWLLAGGVFEGEAAVVASHEIGYLRPLRYSVEPVSVELWTSNIRRSSFEFNFRILDDRKQVSVKAVSRMVVFDLESQECRSIGPRLREHLGRSSGARL</sequence>
<name>A0A066Z9N3_9ACTN</name>
<dbReference type="HOGENOM" id="CLU_101141_2_0_11"/>
<dbReference type="Pfam" id="PF13279">
    <property type="entry name" value="4HBT_2"/>
    <property type="match status" value="1"/>
</dbReference>
<dbReference type="GO" id="GO:0047617">
    <property type="term" value="F:fatty acyl-CoA hydrolase activity"/>
    <property type="evidence" value="ECO:0007669"/>
    <property type="project" value="TreeGrafter"/>
</dbReference>